<dbReference type="HAMAP" id="MF_00966">
    <property type="entry name" value="G6PD"/>
    <property type="match status" value="1"/>
</dbReference>
<dbReference type="Proteomes" id="UP000050920">
    <property type="component" value="Unassembled WGS sequence"/>
</dbReference>
<dbReference type="NCBIfam" id="TIGR00871">
    <property type="entry name" value="zwf"/>
    <property type="match status" value="1"/>
</dbReference>
<comment type="pathway">
    <text evidence="1 7">Carbohydrate degradation; pentose phosphate pathway; D-ribulose 5-phosphate from D-glucose 6-phosphate (oxidative stage): step 1/3.</text>
</comment>
<dbReference type="Gene3D" id="3.40.50.720">
    <property type="entry name" value="NAD(P)-binding Rossmann-like Domain"/>
    <property type="match status" value="1"/>
</dbReference>
<evidence type="ECO:0000256" key="4">
    <source>
        <dbReference type="ARBA" id="ARBA00022857"/>
    </source>
</evidence>
<feature type="binding site" evidence="7">
    <location>
        <begin position="16"/>
        <end position="23"/>
    </location>
    <ligand>
        <name>NADP(+)</name>
        <dbReference type="ChEBI" id="CHEBI:58349"/>
    </ligand>
</feature>
<feature type="binding site" evidence="7">
    <location>
        <position position="152"/>
    </location>
    <ligand>
        <name>NADP(+)</name>
        <dbReference type="ChEBI" id="CHEBI:58349"/>
    </ligand>
</feature>
<accession>A0A0R2NNQ0</accession>
<evidence type="ECO:0000313" key="11">
    <source>
        <dbReference type="Proteomes" id="UP000050920"/>
    </source>
</evidence>
<dbReference type="GO" id="GO:0004345">
    <property type="term" value="F:glucose-6-phosphate dehydrogenase activity"/>
    <property type="evidence" value="ECO:0007669"/>
    <property type="project" value="UniProtKB-UniRule"/>
</dbReference>
<name>A0A0R2NNQ0_9LACO</name>
<keyword evidence="11" id="KW-1185">Reference proteome</keyword>
<dbReference type="PIRSF" id="PIRSF000110">
    <property type="entry name" value="G6PD"/>
    <property type="match status" value="1"/>
</dbReference>
<dbReference type="InterPro" id="IPR001282">
    <property type="entry name" value="G6P_DH"/>
</dbReference>
<dbReference type="UniPathway" id="UPA00115">
    <property type="reaction ID" value="UER00408"/>
</dbReference>
<evidence type="ECO:0000256" key="1">
    <source>
        <dbReference type="ARBA" id="ARBA00004937"/>
    </source>
</evidence>
<feature type="binding site" evidence="7">
    <location>
        <position position="345"/>
    </location>
    <ligand>
        <name>substrate</name>
    </ligand>
</feature>
<dbReference type="InterPro" id="IPR036291">
    <property type="entry name" value="NAD(P)-bd_dom_sf"/>
</dbReference>
<dbReference type="Pfam" id="PF02781">
    <property type="entry name" value="G6PD_C"/>
    <property type="match status" value="1"/>
</dbReference>
<dbReference type="InterPro" id="IPR022675">
    <property type="entry name" value="G6P_DH_C"/>
</dbReference>
<feature type="active site" description="Proton acceptor" evidence="7">
    <location>
        <position position="244"/>
    </location>
</feature>
<dbReference type="EMBL" id="AYGX02000083">
    <property type="protein sequence ID" value="KRO27278.1"/>
    <property type="molecule type" value="Genomic_DNA"/>
</dbReference>
<comment type="function">
    <text evidence="7">Catalyzes the oxidation of glucose 6-phosphate to 6-phosphogluconolactone.</text>
</comment>
<evidence type="ECO:0000259" key="8">
    <source>
        <dbReference type="Pfam" id="PF00479"/>
    </source>
</evidence>
<feature type="binding site" evidence="7">
    <location>
        <position position="239"/>
    </location>
    <ligand>
        <name>substrate</name>
    </ligand>
</feature>
<dbReference type="EC" id="1.1.1.49" evidence="7"/>
<dbReference type="GO" id="GO:0009051">
    <property type="term" value="P:pentose-phosphate shunt, oxidative branch"/>
    <property type="evidence" value="ECO:0007669"/>
    <property type="project" value="TreeGrafter"/>
</dbReference>
<keyword evidence="5 7" id="KW-0560">Oxidoreductase</keyword>
<reference evidence="10 11" key="1">
    <citation type="journal article" date="2015" name="Genome Announc.">
        <title>Expanding the biotechnology potential of lactobacilli through comparative genomics of 213 strains and associated genera.</title>
        <authorList>
            <person name="Sun Z."/>
            <person name="Harris H.M."/>
            <person name="McCann A."/>
            <person name="Guo C."/>
            <person name="Argimon S."/>
            <person name="Zhang W."/>
            <person name="Yang X."/>
            <person name="Jeffery I.B."/>
            <person name="Cooney J.C."/>
            <person name="Kagawa T.F."/>
            <person name="Liu W."/>
            <person name="Song Y."/>
            <person name="Salvetti E."/>
            <person name="Wrobel A."/>
            <person name="Rasinkangas P."/>
            <person name="Parkhill J."/>
            <person name="Rea M.C."/>
            <person name="O'Sullivan O."/>
            <person name="Ritari J."/>
            <person name="Douillard F.P."/>
            <person name="Paul Ross R."/>
            <person name="Yang R."/>
            <person name="Briner A.E."/>
            <person name="Felis G.E."/>
            <person name="de Vos W.M."/>
            <person name="Barrangou R."/>
            <person name="Klaenhammer T.R."/>
            <person name="Caufield P.W."/>
            <person name="Cui Y."/>
            <person name="Zhang H."/>
            <person name="O'Toole P.W."/>
        </authorList>
    </citation>
    <scope>NUCLEOTIDE SEQUENCE [LARGE SCALE GENOMIC DNA]</scope>
    <source>
        <strain evidence="10 11">DSM 21115</strain>
    </source>
</reference>
<comment type="similarity">
    <text evidence="2 7">Belongs to the glucose-6-phosphate dehydrogenase family.</text>
</comment>
<comment type="caution">
    <text evidence="10">The sequence shown here is derived from an EMBL/GenBank/DDBJ whole genome shotgun (WGS) entry which is preliminary data.</text>
</comment>
<dbReference type="PROSITE" id="PS00069">
    <property type="entry name" value="G6P_DEHYDROGENASE"/>
    <property type="match status" value="1"/>
</dbReference>
<dbReference type="GO" id="GO:0006006">
    <property type="term" value="P:glucose metabolic process"/>
    <property type="evidence" value="ECO:0007669"/>
    <property type="project" value="UniProtKB-KW"/>
</dbReference>
<feature type="binding site" evidence="7">
    <location>
        <position position="340"/>
    </location>
    <ligand>
        <name>substrate</name>
    </ligand>
</feature>
<evidence type="ECO:0000259" key="9">
    <source>
        <dbReference type="Pfam" id="PF02781"/>
    </source>
</evidence>
<feature type="binding site" evidence="7">
    <location>
        <position position="50"/>
    </location>
    <ligand>
        <name>NADP(+)</name>
        <dbReference type="ChEBI" id="CHEBI:58349"/>
    </ligand>
</feature>
<evidence type="ECO:0000256" key="7">
    <source>
        <dbReference type="HAMAP-Rule" id="MF_00966"/>
    </source>
</evidence>
<evidence type="ECO:0000256" key="2">
    <source>
        <dbReference type="ARBA" id="ARBA00009975"/>
    </source>
</evidence>
<evidence type="ECO:0000256" key="6">
    <source>
        <dbReference type="ARBA" id="ARBA00023277"/>
    </source>
</evidence>
<dbReference type="PANTHER" id="PTHR23429">
    <property type="entry name" value="GLUCOSE-6-PHOSPHATE 1-DEHYDROGENASE G6PD"/>
    <property type="match status" value="1"/>
</dbReference>
<dbReference type="SUPFAM" id="SSF51735">
    <property type="entry name" value="NAD(P)-binding Rossmann-fold domains"/>
    <property type="match status" value="1"/>
</dbReference>
<keyword evidence="3 7" id="KW-0313">Glucose metabolism</keyword>
<feature type="binding site" evidence="7">
    <location>
        <position position="220"/>
    </location>
    <ligand>
        <name>substrate</name>
    </ligand>
</feature>
<evidence type="ECO:0000313" key="10">
    <source>
        <dbReference type="EMBL" id="KRO27278.1"/>
    </source>
</evidence>
<feature type="domain" description="Glucose-6-phosphate dehydrogenase C-terminal" evidence="9">
    <location>
        <begin position="194"/>
        <end position="487"/>
    </location>
</feature>
<dbReference type="PRINTS" id="PR00079">
    <property type="entry name" value="G6PDHDRGNASE"/>
</dbReference>
<gene>
    <name evidence="7" type="primary">zwf</name>
    <name evidence="10" type="ORF">DY78_GL000252</name>
</gene>
<feature type="binding site" evidence="7">
    <location>
        <position position="186"/>
    </location>
    <ligand>
        <name>substrate</name>
    </ligand>
</feature>
<feature type="binding site" evidence="7">
    <location>
        <position position="182"/>
    </location>
    <ligand>
        <name>substrate</name>
    </ligand>
</feature>
<dbReference type="Gene3D" id="3.30.360.10">
    <property type="entry name" value="Dihydrodipicolinate Reductase, domain 2"/>
    <property type="match status" value="1"/>
</dbReference>
<sequence>MKLMSKEKIALFTIFGGTGDLARRKLYPSLFNLYRKGYLQDHFAVIGTARRPWTDEHYHEVIADSLADLDVDDALVQKFASHFYYQSHDVTDVQHYITLKKLSQKLDDQYGLQGNRIFYLAMAPNFFGTIASHLRSENILTPNGFNRVIIEKPFGRDYATAKELNDQLSATFNENQIYRIDHYLGKEMIQNIPAMRFGNQILEALWNHDYIDNVQITLSEKLGVEERAVYYDNSGALRDMVQNHILQILSLLTMEQPANFDEDGVNAEKVKVLESLHQYTSDEVSTNFVRGQYGATDTVTGYRQEDKIEPDSTMDSFVAGKIMIDNERWSGVPFYVRTGKRLKDKFTRIDVVFKQPLTNIFQNLSAENQLATNVLTINVEPEAGFDLQMTGKQVGQGFATMPVNLHYQHDAQELADSPEAYERLLHDILNGDATNFTHWHQVAASWKFVDVIQKYWDEHQPEFPNYAPGSMGPQAADDLLTRDDRQWVYKD</sequence>
<dbReference type="PANTHER" id="PTHR23429:SF0">
    <property type="entry name" value="GLUCOSE-6-PHOSPHATE 1-DEHYDROGENASE"/>
    <property type="match status" value="1"/>
</dbReference>
<dbReference type="InterPro" id="IPR022674">
    <property type="entry name" value="G6P_DH_NAD-bd"/>
</dbReference>
<dbReference type="SUPFAM" id="SSF55347">
    <property type="entry name" value="Glyceraldehyde-3-phosphate dehydrogenase-like, C-terminal domain"/>
    <property type="match status" value="1"/>
</dbReference>
<feature type="domain" description="Glucose-6-phosphate dehydrogenase NAD-binding" evidence="8">
    <location>
        <begin position="14"/>
        <end position="191"/>
    </location>
</feature>
<dbReference type="Pfam" id="PF00479">
    <property type="entry name" value="G6PD_N"/>
    <property type="match status" value="1"/>
</dbReference>
<evidence type="ECO:0000256" key="3">
    <source>
        <dbReference type="ARBA" id="ARBA00022526"/>
    </source>
</evidence>
<comment type="catalytic activity">
    <reaction evidence="7">
        <text>D-glucose 6-phosphate + NADP(+) = 6-phospho-D-glucono-1,5-lactone + NADPH + H(+)</text>
        <dbReference type="Rhea" id="RHEA:15841"/>
        <dbReference type="ChEBI" id="CHEBI:15378"/>
        <dbReference type="ChEBI" id="CHEBI:57783"/>
        <dbReference type="ChEBI" id="CHEBI:57955"/>
        <dbReference type="ChEBI" id="CHEBI:58349"/>
        <dbReference type="ChEBI" id="CHEBI:61548"/>
        <dbReference type="EC" id="1.1.1.49"/>
    </reaction>
</comment>
<keyword evidence="4 7" id="KW-0521">NADP</keyword>
<feature type="binding site" evidence="7">
    <location>
        <begin position="89"/>
        <end position="90"/>
    </location>
    <ligand>
        <name>NADP(+)</name>
        <dbReference type="ChEBI" id="CHEBI:58349"/>
    </ligand>
</feature>
<dbReference type="GO" id="GO:0005829">
    <property type="term" value="C:cytosol"/>
    <property type="evidence" value="ECO:0007669"/>
    <property type="project" value="TreeGrafter"/>
</dbReference>
<proteinExistence type="inferred from homology"/>
<dbReference type="GO" id="GO:0050661">
    <property type="term" value="F:NADP binding"/>
    <property type="evidence" value="ECO:0007669"/>
    <property type="project" value="UniProtKB-UniRule"/>
</dbReference>
<organism evidence="10 11">
    <name type="scientific">Lactiplantibacillus fabifermentans DSM 21115</name>
    <dbReference type="NCBI Taxonomy" id="1413187"/>
    <lineage>
        <taxon>Bacteria</taxon>
        <taxon>Bacillati</taxon>
        <taxon>Bacillota</taxon>
        <taxon>Bacilli</taxon>
        <taxon>Lactobacillales</taxon>
        <taxon>Lactobacillaceae</taxon>
        <taxon>Lactiplantibacillus</taxon>
    </lineage>
</organism>
<evidence type="ECO:0000256" key="5">
    <source>
        <dbReference type="ARBA" id="ARBA00023002"/>
    </source>
</evidence>
<keyword evidence="6 7" id="KW-0119">Carbohydrate metabolism</keyword>
<protein>
    <recommendedName>
        <fullName evidence="7">Glucose-6-phosphate 1-dehydrogenase</fullName>
        <shortName evidence="7">G6PD</shortName>
        <ecNumber evidence="7">1.1.1.49</ecNumber>
    </recommendedName>
</protein>
<dbReference type="InterPro" id="IPR019796">
    <property type="entry name" value="G6P_DH_AS"/>
</dbReference>
<dbReference type="AlphaFoldDB" id="A0A0R2NNQ0"/>